<gene>
    <name evidence="2" type="ORF">BJ986_001935</name>
</gene>
<reference evidence="2 3" key="1">
    <citation type="submission" date="2020-07" db="EMBL/GenBank/DDBJ databases">
        <title>Sequencing the genomes of 1000 actinobacteria strains.</title>
        <authorList>
            <person name="Klenk H.-P."/>
        </authorList>
    </citation>
    <scope>NUCLEOTIDE SEQUENCE [LARGE SCALE GENOMIC DNA]</scope>
    <source>
        <strain evidence="2 3">DSM 23987</strain>
    </source>
</reference>
<feature type="signal peptide" evidence="1">
    <location>
        <begin position="1"/>
        <end position="29"/>
    </location>
</feature>
<evidence type="ECO:0000313" key="2">
    <source>
        <dbReference type="EMBL" id="NYG07448.1"/>
    </source>
</evidence>
<comment type="caution">
    <text evidence="2">The sequence shown here is derived from an EMBL/GenBank/DDBJ whole genome shotgun (WGS) entry which is preliminary data.</text>
</comment>
<evidence type="ECO:0000313" key="3">
    <source>
        <dbReference type="Proteomes" id="UP000573599"/>
    </source>
</evidence>
<proteinExistence type="predicted"/>
<feature type="chain" id="PRO_5032901780" evidence="1">
    <location>
        <begin position="30"/>
        <end position="178"/>
    </location>
</feature>
<protein>
    <submittedName>
        <fullName evidence="2">Uncharacterized protein</fullName>
    </submittedName>
</protein>
<organism evidence="2 3">
    <name type="scientific">Pedococcus badiiscoriae</name>
    <dbReference type="NCBI Taxonomy" id="642776"/>
    <lineage>
        <taxon>Bacteria</taxon>
        <taxon>Bacillati</taxon>
        <taxon>Actinomycetota</taxon>
        <taxon>Actinomycetes</taxon>
        <taxon>Micrococcales</taxon>
        <taxon>Intrasporangiaceae</taxon>
        <taxon>Pedococcus</taxon>
    </lineage>
</organism>
<evidence type="ECO:0000256" key="1">
    <source>
        <dbReference type="SAM" id="SignalP"/>
    </source>
</evidence>
<sequence>MRLKNLKRSCVAVTAATLMLVGETTSASAVEAGTQACAEYGWNYSTYSKTDIHIPSGVHWKSGPGGTVSASRESTQSASMTVSMSVTVSYSAIVASAEGTFGIDATVAGSRSETMGYSRTISSSSRYGNLQFGNWGYKMGVKKYYVDPACQVTSSYVGTVTKMPSANTWGYRYWETTT</sequence>
<keyword evidence="1" id="KW-0732">Signal</keyword>
<dbReference type="Proteomes" id="UP000573599">
    <property type="component" value="Unassembled WGS sequence"/>
</dbReference>
<keyword evidence="3" id="KW-1185">Reference proteome</keyword>
<accession>A0A852WEJ8</accession>
<dbReference type="AlphaFoldDB" id="A0A852WEJ8"/>
<name>A0A852WEJ8_9MICO</name>
<dbReference type="EMBL" id="JACCAB010000001">
    <property type="protein sequence ID" value="NYG07448.1"/>
    <property type="molecule type" value="Genomic_DNA"/>
</dbReference>
<dbReference type="RefSeq" id="WP_179421799.1">
    <property type="nucleotide sequence ID" value="NZ_JACCAB010000001.1"/>
</dbReference>